<dbReference type="HOGENOM" id="CLU_2237600_0_0_1"/>
<organism evidence="1 2">
    <name type="scientific">Piloderma croceum (strain F 1598)</name>
    <dbReference type="NCBI Taxonomy" id="765440"/>
    <lineage>
        <taxon>Eukaryota</taxon>
        <taxon>Fungi</taxon>
        <taxon>Dikarya</taxon>
        <taxon>Basidiomycota</taxon>
        <taxon>Agaricomycotina</taxon>
        <taxon>Agaricomycetes</taxon>
        <taxon>Agaricomycetidae</taxon>
        <taxon>Atheliales</taxon>
        <taxon>Atheliaceae</taxon>
        <taxon>Piloderma</taxon>
    </lineage>
</organism>
<dbReference type="Proteomes" id="UP000054166">
    <property type="component" value="Unassembled WGS sequence"/>
</dbReference>
<keyword evidence="2" id="KW-1185">Reference proteome</keyword>
<reference evidence="1 2" key="1">
    <citation type="submission" date="2014-04" db="EMBL/GenBank/DDBJ databases">
        <authorList>
            <consortium name="DOE Joint Genome Institute"/>
            <person name="Kuo A."/>
            <person name="Tarkka M."/>
            <person name="Buscot F."/>
            <person name="Kohler A."/>
            <person name="Nagy L.G."/>
            <person name="Floudas D."/>
            <person name="Copeland A."/>
            <person name="Barry K.W."/>
            <person name="Cichocki N."/>
            <person name="Veneault-Fourrey C."/>
            <person name="LaButti K."/>
            <person name="Lindquist E.A."/>
            <person name="Lipzen A."/>
            <person name="Lundell T."/>
            <person name="Morin E."/>
            <person name="Murat C."/>
            <person name="Sun H."/>
            <person name="Tunlid A."/>
            <person name="Henrissat B."/>
            <person name="Grigoriev I.V."/>
            <person name="Hibbett D.S."/>
            <person name="Martin F."/>
            <person name="Nordberg H.P."/>
            <person name="Cantor M.N."/>
            <person name="Hua S.X."/>
        </authorList>
    </citation>
    <scope>NUCLEOTIDE SEQUENCE [LARGE SCALE GENOMIC DNA]</scope>
    <source>
        <strain evidence="1 2">F 1598</strain>
    </source>
</reference>
<dbReference type="EMBL" id="KN832982">
    <property type="protein sequence ID" value="KIM86297.1"/>
    <property type="molecule type" value="Genomic_DNA"/>
</dbReference>
<accession>A0A0C3C9B3</accession>
<evidence type="ECO:0000313" key="2">
    <source>
        <dbReference type="Proteomes" id="UP000054166"/>
    </source>
</evidence>
<gene>
    <name evidence="1" type="ORF">PILCRDRAFT_4808</name>
</gene>
<proteinExistence type="predicted"/>
<dbReference type="AlphaFoldDB" id="A0A0C3C9B3"/>
<evidence type="ECO:0000313" key="1">
    <source>
        <dbReference type="EMBL" id="KIM86297.1"/>
    </source>
</evidence>
<reference evidence="2" key="2">
    <citation type="submission" date="2015-01" db="EMBL/GenBank/DDBJ databases">
        <title>Evolutionary Origins and Diversification of the Mycorrhizal Mutualists.</title>
        <authorList>
            <consortium name="DOE Joint Genome Institute"/>
            <consortium name="Mycorrhizal Genomics Consortium"/>
            <person name="Kohler A."/>
            <person name="Kuo A."/>
            <person name="Nagy L.G."/>
            <person name="Floudas D."/>
            <person name="Copeland A."/>
            <person name="Barry K.W."/>
            <person name="Cichocki N."/>
            <person name="Veneault-Fourrey C."/>
            <person name="LaButti K."/>
            <person name="Lindquist E.A."/>
            <person name="Lipzen A."/>
            <person name="Lundell T."/>
            <person name="Morin E."/>
            <person name="Murat C."/>
            <person name="Riley R."/>
            <person name="Ohm R."/>
            <person name="Sun H."/>
            <person name="Tunlid A."/>
            <person name="Henrissat B."/>
            <person name="Grigoriev I.V."/>
            <person name="Hibbett D.S."/>
            <person name="Martin F."/>
        </authorList>
    </citation>
    <scope>NUCLEOTIDE SEQUENCE [LARGE SCALE GENOMIC DNA]</scope>
    <source>
        <strain evidence="2">F 1598</strain>
    </source>
</reference>
<sequence length="105" mass="12158">MSLKVTEDKVRQIVIEGKRREFTHVIWAEAVWKLLEDNKGLLIHDVQKNLPEGILDCISDTKITQEDYKMFLQAVRDISVEKVIQHTKAAQQEHSLKDQLSPFSS</sequence>
<protein>
    <submittedName>
        <fullName evidence="1">Uncharacterized protein</fullName>
    </submittedName>
</protein>
<name>A0A0C3C9B3_PILCF</name>
<dbReference type="InParanoid" id="A0A0C3C9B3"/>